<evidence type="ECO:0000313" key="1">
    <source>
        <dbReference type="EMBL" id="PJZ68290.1"/>
    </source>
</evidence>
<dbReference type="OrthoDB" id="342137at2"/>
<sequence length="139" mass="16175">MAQTKSRQIKLFELYSEKISILDEVISNQKRQLEILSHGDGEGASKIEKSNLKCMHRMMSLDRLIERLEESSPQTLELIQLTSTLFQKLDESRNLNEKVGQVMESILREYQKELNTVQAQIQLKKFLAQRKFGWKTGTC</sequence>
<organism evidence="2 4">
    <name type="scientific">Leptospira perolatii</name>
    <dbReference type="NCBI Taxonomy" id="2023191"/>
    <lineage>
        <taxon>Bacteria</taxon>
        <taxon>Pseudomonadati</taxon>
        <taxon>Spirochaetota</taxon>
        <taxon>Spirochaetia</taxon>
        <taxon>Leptospirales</taxon>
        <taxon>Leptospiraceae</taxon>
        <taxon>Leptospira</taxon>
    </lineage>
</organism>
<evidence type="ECO:0000313" key="2">
    <source>
        <dbReference type="EMBL" id="PJZ73359.1"/>
    </source>
</evidence>
<evidence type="ECO:0008006" key="5">
    <source>
        <dbReference type="Google" id="ProtNLM"/>
    </source>
</evidence>
<dbReference type="Proteomes" id="UP000231962">
    <property type="component" value="Unassembled WGS sequence"/>
</dbReference>
<evidence type="ECO:0000313" key="3">
    <source>
        <dbReference type="Proteomes" id="UP000231962"/>
    </source>
</evidence>
<evidence type="ECO:0000313" key="4">
    <source>
        <dbReference type="Proteomes" id="UP000231990"/>
    </source>
</evidence>
<keyword evidence="3" id="KW-1185">Reference proteome</keyword>
<accession>A0A2M9ZMZ7</accession>
<name>A0A2M9ZMZ7_9LEPT</name>
<dbReference type="EMBL" id="NPDY01000027">
    <property type="protein sequence ID" value="PJZ68290.1"/>
    <property type="molecule type" value="Genomic_DNA"/>
</dbReference>
<dbReference type="Proteomes" id="UP000231990">
    <property type="component" value="Unassembled WGS sequence"/>
</dbReference>
<protein>
    <recommendedName>
        <fullName evidence="5">Flagellar protein FlgN</fullName>
    </recommendedName>
</protein>
<comment type="caution">
    <text evidence="2">The sequence shown here is derived from an EMBL/GenBank/DDBJ whole genome shotgun (WGS) entry which is preliminary data.</text>
</comment>
<dbReference type="RefSeq" id="WP_100715314.1">
    <property type="nucleotide sequence ID" value="NZ_NPDY01000027.1"/>
</dbReference>
<dbReference type="EMBL" id="NPDZ01000005">
    <property type="protein sequence ID" value="PJZ73359.1"/>
    <property type="molecule type" value="Genomic_DNA"/>
</dbReference>
<reference evidence="3 4" key="1">
    <citation type="submission" date="2017-07" db="EMBL/GenBank/DDBJ databases">
        <title>Leptospira spp. isolated from tropical soils.</title>
        <authorList>
            <person name="Thibeaux R."/>
            <person name="Iraola G."/>
            <person name="Ferres I."/>
            <person name="Bierque E."/>
            <person name="Girault D."/>
            <person name="Soupe-Gilbert M.-E."/>
            <person name="Picardeau M."/>
            <person name="Goarant C."/>
        </authorList>
    </citation>
    <scope>NUCLEOTIDE SEQUENCE [LARGE SCALE GENOMIC DNA]</scope>
    <source>
        <strain evidence="2 4">FH1-B-B1</strain>
        <strain evidence="1 3">FH1-B-C1</strain>
    </source>
</reference>
<dbReference type="AlphaFoldDB" id="A0A2M9ZMZ7"/>
<proteinExistence type="predicted"/>
<gene>
    <name evidence="1" type="ORF">CH360_17095</name>
    <name evidence="2" type="ORF">CH373_10375</name>
</gene>